<dbReference type="GO" id="GO:0005634">
    <property type="term" value="C:nucleus"/>
    <property type="evidence" value="ECO:0007669"/>
    <property type="project" value="UniProtKB-SubCell"/>
</dbReference>
<keyword evidence="5" id="KW-0479">Metal-binding</keyword>
<evidence type="ECO:0000256" key="6">
    <source>
        <dbReference type="ARBA" id="ARBA00022801"/>
    </source>
</evidence>
<dbReference type="Pfam" id="PF13359">
    <property type="entry name" value="DDE_Tnp_4"/>
    <property type="match status" value="1"/>
</dbReference>
<dbReference type="InParanoid" id="A0A668AYU4"/>
<keyword evidence="10" id="KW-1185">Reference proteome</keyword>
<evidence type="ECO:0000256" key="7">
    <source>
        <dbReference type="ARBA" id="ARBA00023242"/>
    </source>
</evidence>
<dbReference type="Proteomes" id="UP000472263">
    <property type="component" value="Chromosome 17"/>
</dbReference>
<dbReference type="GO" id="GO:0046872">
    <property type="term" value="F:metal ion binding"/>
    <property type="evidence" value="ECO:0007669"/>
    <property type="project" value="UniProtKB-KW"/>
</dbReference>
<name>A0A668AYU4_9TELE</name>
<comment type="cofactor">
    <cofactor evidence="1">
        <name>a divalent metal cation</name>
        <dbReference type="ChEBI" id="CHEBI:60240"/>
    </cofactor>
</comment>
<keyword evidence="7" id="KW-0539">Nucleus</keyword>
<dbReference type="PANTHER" id="PTHR22930">
    <property type="match status" value="1"/>
</dbReference>
<keyword evidence="6" id="KW-0378">Hydrolase</keyword>
<dbReference type="GeneTree" id="ENSGT00940000163250"/>
<dbReference type="GO" id="GO:0004518">
    <property type="term" value="F:nuclease activity"/>
    <property type="evidence" value="ECO:0007669"/>
    <property type="project" value="UniProtKB-KW"/>
</dbReference>
<evidence type="ECO:0000256" key="4">
    <source>
        <dbReference type="ARBA" id="ARBA00022722"/>
    </source>
</evidence>
<proteinExistence type="inferred from homology"/>
<evidence type="ECO:0000313" key="10">
    <source>
        <dbReference type="Proteomes" id="UP000472263"/>
    </source>
</evidence>
<comment type="subcellular location">
    <subcellularLocation>
        <location evidence="2">Nucleus</location>
    </subcellularLocation>
</comment>
<evidence type="ECO:0000256" key="3">
    <source>
        <dbReference type="ARBA" id="ARBA00006958"/>
    </source>
</evidence>
<reference evidence="9" key="1">
    <citation type="submission" date="2019-06" db="EMBL/GenBank/DDBJ databases">
        <authorList>
            <consortium name="Wellcome Sanger Institute Data Sharing"/>
        </authorList>
    </citation>
    <scope>NUCLEOTIDE SEQUENCE [LARGE SCALE GENOMIC DNA]</scope>
</reference>
<dbReference type="GO" id="GO:0016787">
    <property type="term" value="F:hydrolase activity"/>
    <property type="evidence" value="ECO:0007669"/>
    <property type="project" value="UniProtKB-KW"/>
</dbReference>
<reference evidence="9" key="2">
    <citation type="submission" date="2025-08" db="UniProtKB">
        <authorList>
            <consortium name="Ensembl"/>
        </authorList>
    </citation>
    <scope>IDENTIFICATION</scope>
</reference>
<evidence type="ECO:0000256" key="2">
    <source>
        <dbReference type="ARBA" id="ARBA00004123"/>
    </source>
</evidence>
<evidence type="ECO:0000256" key="1">
    <source>
        <dbReference type="ARBA" id="ARBA00001968"/>
    </source>
</evidence>
<evidence type="ECO:0000259" key="8">
    <source>
        <dbReference type="Pfam" id="PF13359"/>
    </source>
</evidence>
<dbReference type="InterPro" id="IPR027806">
    <property type="entry name" value="HARBI1_dom"/>
</dbReference>
<dbReference type="InterPro" id="IPR045249">
    <property type="entry name" value="HARBI1-like"/>
</dbReference>
<accession>A0A668AYU4</accession>
<protein>
    <recommendedName>
        <fullName evidence="8">DDE Tnp4 domain-containing protein</fullName>
    </recommendedName>
</protein>
<comment type="similarity">
    <text evidence="3">Belongs to the HARBI1 family.</text>
</comment>
<dbReference type="PANTHER" id="PTHR22930:SF236">
    <property type="entry name" value="PROTEIN ALP1-LIKE-RELATED"/>
    <property type="match status" value="1"/>
</dbReference>
<evidence type="ECO:0000313" key="9">
    <source>
        <dbReference type="Ensembl" id="ENSMMDP00005053741.1"/>
    </source>
</evidence>
<dbReference type="AlphaFoldDB" id="A0A668AYU4"/>
<feature type="domain" description="DDE Tnp4" evidence="8">
    <location>
        <begin position="39"/>
        <end position="202"/>
    </location>
</feature>
<dbReference type="Ensembl" id="ENSMMDT00005054782.1">
    <property type="protein sequence ID" value="ENSMMDP00005053741.1"/>
    <property type="gene ID" value="ENSMMDG00005024162.1"/>
</dbReference>
<sequence length="262" mass="29447">AVCCSLLPELLPRPSPEKLAEMASYFEHRWGPPRCVGAIDGSHIPIIAPQEYRTDYYNQKGWYSIVLQAVVDGRGLFWDISVGKSGSVHDATVLRASLLWSMITSENLFPPVTRSLGGEDVGYFLVGDGAYPSQPWLVKPYADNGRLCHEQLVFNEKISRARVCVENAFGRLKGRWRCLMKRNDCSVETVKKMALTCCVLRNLCKLHNEEFQPAWVGAQLEEEMEQPAAALPERRGPAPAERVREGLLRHLNNDGQIIVQII</sequence>
<keyword evidence="4" id="KW-0540">Nuclease</keyword>
<organism evidence="9 10">
    <name type="scientific">Myripristis murdjan</name>
    <name type="common">pinecone soldierfish</name>
    <dbReference type="NCBI Taxonomy" id="586833"/>
    <lineage>
        <taxon>Eukaryota</taxon>
        <taxon>Metazoa</taxon>
        <taxon>Chordata</taxon>
        <taxon>Craniata</taxon>
        <taxon>Vertebrata</taxon>
        <taxon>Euteleostomi</taxon>
        <taxon>Actinopterygii</taxon>
        <taxon>Neopterygii</taxon>
        <taxon>Teleostei</taxon>
        <taxon>Neoteleostei</taxon>
        <taxon>Acanthomorphata</taxon>
        <taxon>Holocentriformes</taxon>
        <taxon>Holocentridae</taxon>
        <taxon>Myripristis</taxon>
    </lineage>
</organism>
<evidence type="ECO:0000256" key="5">
    <source>
        <dbReference type="ARBA" id="ARBA00022723"/>
    </source>
</evidence>
<reference evidence="9" key="3">
    <citation type="submission" date="2025-09" db="UniProtKB">
        <authorList>
            <consortium name="Ensembl"/>
        </authorList>
    </citation>
    <scope>IDENTIFICATION</scope>
</reference>